<comment type="caution">
    <text evidence="3">The sequence shown here is derived from an EMBL/GenBank/DDBJ whole genome shotgun (WGS) entry which is preliminary data.</text>
</comment>
<keyword evidence="1" id="KW-1133">Transmembrane helix</keyword>
<evidence type="ECO:0000313" key="4">
    <source>
        <dbReference type="Proteomes" id="UP000050867"/>
    </source>
</evidence>
<keyword evidence="1" id="KW-0472">Membrane</keyword>
<feature type="transmembrane region" description="Helical" evidence="1">
    <location>
        <begin position="21"/>
        <end position="43"/>
    </location>
</feature>
<proteinExistence type="predicted"/>
<keyword evidence="1" id="KW-0812">Transmembrane</keyword>
<dbReference type="Pfam" id="PF10756">
    <property type="entry name" value="bPH_6"/>
    <property type="match status" value="1"/>
</dbReference>
<gene>
    <name evidence="3" type="ORF">AQ490_15195</name>
</gene>
<dbReference type="Proteomes" id="UP000050867">
    <property type="component" value="Unassembled WGS sequence"/>
</dbReference>
<keyword evidence="4" id="KW-1185">Reference proteome</keyword>
<evidence type="ECO:0000313" key="3">
    <source>
        <dbReference type="EMBL" id="KRV50434.1"/>
    </source>
</evidence>
<evidence type="ECO:0000259" key="2">
    <source>
        <dbReference type="Pfam" id="PF10756"/>
    </source>
</evidence>
<protein>
    <recommendedName>
        <fullName evidence="2">Low molecular weight protein antigen 6 PH domain-containing protein</fullName>
    </recommendedName>
</protein>
<name>A0A0T6LX69_WENVI</name>
<dbReference type="InterPro" id="IPR019692">
    <property type="entry name" value="CFP-6_PH"/>
</dbReference>
<dbReference type="EMBL" id="LLZU01000005">
    <property type="protein sequence ID" value="KRV50434.1"/>
    <property type="molecule type" value="Genomic_DNA"/>
</dbReference>
<reference evidence="3 4" key="1">
    <citation type="submission" date="2015-10" db="EMBL/GenBank/DDBJ databases">
        <title>Draft genome sequence of pyrrolomycin-producing Streptomyces vitaminophilus.</title>
        <authorList>
            <person name="Graham D.E."/>
            <person name="Mahan K.M."/>
            <person name="Klingeman D.M."/>
            <person name="Hettich R.L."/>
            <person name="Parry R.J."/>
        </authorList>
    </citation>
    <scope>NUCLEOTIDE SEQUENCE [LARGE SCALE GENOMIC DNA]</scope>
    <source>
        <strain evidence="3 4">ATCC 31673</strain>
    </source>
</reference>
<evidence type="ECO:0000256" key="1">
    <source>
        <dbReference type="SAM" id="Phobius"/>
    </source>
</evidence>
<organism evidence="3 4">
    <name type="scientific">Wenjunlia vitaminophila</name>
    <name type="common">Streptomyces vitaminophilus</name>
    <dbReference type="NCBI Taxonomy" id="76728"/>
    <lineage>
        <taxon>Bacteria</taxon>
        <taxon>Bacillati</taxon>
        <taxon>Actinomycetota</taxon>
        <taxon>Actinomycetes</taxon>
        <taxon>Kitasatosporales</taxon>
        <taxon>Streptomycetaceae</taxon>
        <taxon>Wenjunlia</taxon>
    </lineage>
</organism>
<accession>A0A0T6LX69</accession>
<dbReference type="AlphaFoldDB" id="A0A0T6LX69"/>
<dbReference type="RefSeq" id="WP_018381703.1">
    <property type="nucleotide sequence ID" value="NZ_LLZU01000005.1"/>
</dbReference>
<dbReference type="eggNOG" id="ENOG50331K6">
    <property type="taxonomic scope" value="Bacteria"/>
</dbReference>
<sequence>MSATADLPELPITFRPRRTRVVLLSIGTALLVVFAVIAVLLPGGSGSGSWNVADRLTFVGTGLLIFGVLVVLSRPKVMVDQAGVTVVNLTVKRRLEWAELIRVNLRAGDPWVYLDLADGTTLAAMGIQTGAGKAQAIRDARALRALAEVRGSAAEDPRGTD</sequence>
<dbReference type="STRING" id="76728.AQ490_15195"/>
<feature type="transmembrane region" description="Helical" evidence="1">
    <location>
        <begin position="55"/>
        <end position="72"/>
    </location>
</feature>
<feature type="domain" description="Low molecular weight protein antigen 6 PH" evidence="2">
    <location>
        <begin position="74"/>
        <end position="144"/>
    </location>
</feature>
<dbReference type="OrthoDB" id="3824918at2"/>